<name>A0A7G2CFK6_9TRYP</name>
<gene>
    <name evidence="1" type="ORF">ADEAN_000495100</name>
</gene>
<accession>A0A7G2CFK6</accession>
<proteinExistence type="predicted"/>
<evidence type="ECO:0000313" key="2">
    <source>
        <dbReference type="Proteomes" id="UP000515908"/>
    </source>
</evidence>
<reference evidence="1 2" key="1">
    <citation type="submission" date="2020-08" db="EMBL/GenBank/DDBJ databases">
        <authorList>
            <person name="Newling K."/>
            <person name="Davey J."/>
            <person name="Forrester S."/>
        </authorList>
    </citation>
    <scope>NUCLEOTIDE SEQUENCE [LARGE SCALE GENOMIC DNA]</scope>
    <source>
        <strain evidence="2">Crithidia deanei Carvalho (ATCC PRA-265)</strain>
    </source>
</reference>
<keyword evidence="2" id="KW-1185">Reference proteome</keyword>
<protein>
    <submittedName>
        <fullName evidence="1">Uncharacterized protein</fullName>
    </submittedName>
</protein>
<dbReference type="VEuPathDB" id="TriTrypDB:ADEAN_000495100"/>
<dbReference type="EMBL" id="LR877153">
    <property type="protein sequence ID" value="CAD2217473.1"/>
    <property type="molecule type" value="Genomic_DNA"/>
</dbReference>
<organism evidence="1 2">
    <name type="scientific">Angomonas deanei</name>
    <dbReference type="NCBI Taxonomy" id="59799"/>
    <lineage>
        <taxon>Eukaryota</taxon>
        <taxon>Discoba</taxon>
        <taxon>Euglenozoa</taxon>
        <taxon>Kinetoplastea</taxon>
        <taxon>Metakinetoplastina</taxon>
        <taxon>Trypanosomatida</taxon>
        <taxon>Trypanosomatidae</taxon>
        <taxon>Strigomonadinae</taxon>
        <taxon>Angomonas</taxon>
    </lineage>
</organism>
<sequence length="299" mass="32091">MPASCSRFTFRTMLFNMVNTSFWDSDALEKAITSFKLTGQGSSSIRAMRRSFESRCTLCTPRQTHSKSFASVATFNSFSSIKRWVCVISFTRATSAACMATRVTLLEDGGASPKRETTFTRLPEIRLSPLLSRSVWTLLHEVTSTRSISSKQLSHREPSSIMTPSQWRLSLLLSKGSDSPDTSSSSSSSFSLTETAQLSASSSLLGHPSSPYDAGRDTWDGSGVSSFWGANGTSLSSLSLDPDAITLNFFTFPTCSPSSTMGGLRSAPCLPTGLSSAVSTEVAADSMTTPLLMFGSLSC</sequence>
<evidence type="ECO:0000313" key="1">
    <source>
        <dbReference type="EMBL" id="CAD2217473.1"/>
    </source>
</evidence>
<dbReference type="Proteomes" id="UP000515908">
    <property type="component" value="Chromosome 09"/>
</dbReference>
<dbReference type="AlphaFoldDB" id="A0A7G2CFK6"/>